<evidence type="ECO:0000256" key="9">
    <source>
        <dbReference type="ARBA" id="ARBA00022842"/>
    </source>
</evidence>
<dbReference type="PANTHER" id="PTHR11081:SF65">
    <property type="entry name" value="DNA DAMAGE-INDUCIBLE PROTEIN DIN7-RELATED"/>
    <property type="match status" value="1"/>
</dbReference>
<feature type="region of interest" description="Disordered" evidence="14">
    <location>
        <begin position="474"/>
        <end position="503"/>
    </location>
</feature>
<dbReference type="SUPFAM" id="SSF88723">
    <property type="entry name" value="PIN domain-like"/>
    <property type="match status" value="1"/>
</dbReference>
<evidence type="ECO:0000256" key="6">
    <source>
        <dbReference type="ARBA" id="ARBA00022763"/>
    </source>
</evidence>
<reference evidence="17" key="1">
    <citation type="journal article" date="2020" name="Stud. Mycol.">
        <title>101 Dothideomycetes genomes: a test case for predicting lifestyles and emergence of pathogens.</title>
        <authorList>
            <person name="Haridas S."/>
            <person name="Albert R."/>
            <person name="Binder M."/>
            <person name="Bloem J."/>
            <person name="Labutti K."/>
            <person name="Salamov A."/>
            <person name="Andreopoulos B."/>
            <person name="Baker S."/>
            <person name="Barry K."/>
            <person name="Bills G."/>
            <person name="Bluhm B."/>
            <person name="Cannon C."/>
            <person name="Castanera R."/>
            <person name="Culley D."/>
            <person name="Daum C."/>
            <person name="Ezra D."/>
            <person name="Gonzalez J."/>
            <person name="Henrissat B."/>
            <person name="Kuo A."/>
            <person name="Liang C."/>
            <person name="Lipzen A."/>
            <person name="Lutzoni F."/>
            <person name="Magnuson J."/>
            <person name="Mondo S."/>
            <person name="Nolan M."/>
            <person name="Ohm R."/>
            <person name="Pangilinan J."/>
            <person name="Park H.-J."/>
            <person name="Ramirez L."/>
            <person name="Alfaro M."/>
            <person name="Sun H."/>
            <person name="Tritt A."/>
            <person name="Yoshinaga Y."/>
            <person name="Zwiers L.-H."/>
            <person name="Turgeon B."/>
            <person name="Goodwin S."/>
            <person name="Spatafora J."/>
            <person name="Crous P."/>
            <person name="Grigoriev I."/>
        </authorList>
    </citation>
    <scope>NUCLEOTIDE SEQUENCE</scope>
    <source>
        <strain evidence="17">CBS 121739</strain>
    </source>
</reference>
<dbReference type="SMART" id="SM00485">
    <property type="entry name" value="XPGN"/>
    <property type="match status" value="1"/>
</dbReference>
<evidence type="ECO:0000256" key="12">
    <source>
        <dbReference type="ARBA" id="ARBA00023204"/>
    </source>
</evidence>
<feature type="region of interest" description="Disordered" evidence="14">
    <location>
        <begin position="646"/>
        <end position="769"/>
    </location>
</feature>
<accession>A0A6A6W9A9</accession>
<dbReference type="InterPro" id="IPR044752">
    <property type="entry name" value="PIN-like_EXO1"/>
</dbReference>
<dbReference type="AlphaFoldDB" id="A0A6A6W9A9"/>
<proteinExistence type="inferred from homology"/>
<dbReference type="InterPro" id="IPR006085">
    <property type="entry name" value="XPG_DNA_repair_N"/>
</dbReference>
<dbReference type="GO" id="GO:0006281">
    <property type="term" value="P:DNA repair"/>
    <property type="evidence" value="ECO:0007669"/>
    <property type="project" value="UniProtKB-KW"/>
</dbReference>
<evidence type="ECO:0000259" key="15">
    <source>
        <dbReference type="SMART" id="SM00484"/>
    </source>
</evidence>
<keyword evidence="13" id="KW-0539">Nucleus</keyword>
<keyword evidence="11" id="KW-0238">DNA-binding</keyword>
<dbReference type="GO" id="GO:0003677">
    <property type="term" value="F:DNA binding"/>
    <property type="evidence" value="ECO:0007669"/>
    <property type="project" value="UniProtKB-KW"/>
</dbReference>
<name>A0A6A6W9A9_9PEZI</name>
<evidence type="ECO:0000256" key="13">
    <source>
        <dbReference type="ARBA" id="ARBA00023242"/>
    </source>
</evidence>
<keyword evidence="9" id="KW-0460">Magnesium</keyword>
<evidence type="ECO:0000313" key="17">
    <source>
        <dbReference type="EMBL" id="KAF2758177.1"/>
    </source>
</evidence>
<keyword evidence="7" id="KW-0378">Hydrolase</keyword>
<dbReference type="FunFam" id="1.10.150.20:FF:000011">
    <property type="entry name" value="exonuclease 1"/>
    <property type="match status" value="1"/>
</dbReference>
<dbReference type="Proteomes" id="UP000799437">
    <property type="component" value="Unassembled WGS sequence"/>
</dbReference>
<dbReference type="FunFam" id="3.40.50.1010:FF:000002">
    <property type="entry name" value="Exonuclease 1, putative"/>
    <property type="match status" value="1"/>
</dbReference>
<feature type="domain" description="XPG-I" evidence="15">
    <location>
        <begin position="138"/>
        <end position="208"/>
    </location>
</feature>
<feature type="region of interest" description="Disordered" evidence="14">
    <location>
        <begin position="357"/>
        <end position="460"/>
    </location>
</feature>
<evidence type="ECO:0000256" key="5">
    <source>
        <dbReference type="ARBA" id="ARBA00022723"/>
    </source>
</evidence>
<keyword evidence="5" id="KW-0479">Metal-binding</keyword>
<dbReference type="CDD" id="cd09908">
    <property type="entry name" value="H3TH_EXO1"/>
    <property type="match status" value="1"/>
</dbReference>
<sequence>MGITGLLPLLKSIQKPCHIRKFAGHVVGIDAYGWLHRGAHTCGVKLALGQFTMQHIEFCMKRVHMLIHFGITPYLVFDGDYLPSKAETEKDRASARAEARRIGTDLLKAGKSSLAHQELAKAVDITPEVALCFIEELKRANVQYVVAPYEADAQMVYLEQKGIIQAILSEDSDLLVFGAKTLLTKLDAYGECIMVRRQDFTACREVSLVGWSDAEFRRMAILSGCDYLKNPASMGLKTAYRHVRKYKTIERLVSAARFDGKIKFPAGYETSFEQAERTFLYQWVYCPDAQELVHLTPLPDNLQAGDMPYIGASLEPKTARGIAQGRLNPHTKLTMIVPEKTKASQSGERLVASIKKRLNSTTGSENSSENDDPKKGKPIDQFFKKRVPLAELDPNVFRPNPSQQRLLEDNPGPFTANAASQMSLAQAMQPRRPALRNASAPRRSASDTTMNAGRHAPKRPRLCVGPVVSRANEQPTLEDADEKSHFFGPTLTATRKPTRAVSGEGKNKSFDFNLFSDDSVEDAMAELPDLEHDFVKPRKKMSVLADVPTTPALSQRDSLDGDTSQMTAMTNMTVESQISTGCLTPATSVGSSPTDDLYEPSVFDDSIRKNLGDLHSRFALQSARDIDSPTLSRKMVKNATERRFARTYSAPVKSKRSTSRPIPLPPIFSSQPEPSLKTGDVASVSDTLPGATSETIDDYPDISDAEWKETGNTIVVPGSDGLRSPSPPVSIEVSTSVGRKQNLKGSEDMLVPDSGGESEPDEDLTGKSTGVSFDLSKFAFHAGK</sequence>
<keyword evidence="8" id="KW-0269">Exonuclease</keyword>
<dbReference type="Pfam" id="PF00867">
    <property type="entry name" value="XPG_I"/>
    <property type="match status" value="1"/>
</dbReference>
<feature type="compositionally biased region" description="Polar residues" evidence="14">
    <location>
        <begin position="684"/>
        <end position="694"/>
    </location>
</feature>
<comment type="subcellular location">
    <subcellularLocation>
        <location evidence="2">Nucleus</location>
    </subcellularLocation>
</comment>
<dbReference type="GO" id="GO:0035312">
    <property type="term" value="F:5'-3' DNA exonuclease activity"/>
    <property type="evidence" value="ECO:0007669"/>
    <property type="project" value="InterPro"/>
</dbReference>
<dbReference type="InterPro" id="IPR036279">
    <property type="entry name" value="5-3_exonuclease_C_sf"/>
</dbReference>
<evidence type="ECO:0000256" key="8">
    <source>
        <dbReference type="ARBA" id="ARBA00022839"/>
    </source>
</evidence>
<evidence type="ECO:0000313" key="18">
    <source>
        <dbReference type="Proteomes" id="UP000799437"/>
    </source>
</evidence>
<keyword evidence="12" id="KW-0234">DNA repair</keyword>
<dbReference type="InterPro" id="IPR019974">
    <property type="entry name" value="XPG_CS"/>
</dbReference>
<evidence type="ECO:0000256" key="1">
    <source>
        <dbReference type="ARBA" id="ARBA00001946"/>
    </source>
</evidence>
<evidence type="ECO:0000256" key="4">
    <source>
        <dbReference type="ARBA" id="ARBA00022722"/>
    </source>
</evidence>
<dbReference type="Pfam" id="PF00752">
    <property type="entry name" value="XPG_N"/>
    <property type="match status" value="1"/>
</dbReference>
<feature type="domain" description="XPG N-terminal" evidence="16">
    <location>
        <begin position="1"/>
        <end position="99"/>
    </location>
</feature>
<dbReference type="GeneID" id="54488085"/>
<evidence type="ECO:0000259" key="16">
    <source>
        <dbReference type="SMART" id="SM00485"/>
    </source>
</evidence>
<comment type="cofactor">
    <cofactor evidence="1">
        <name>Mg(2+)</name>
        <dbReference type="ChEBI" id="CHEBI:18420"/>
    </cofactor>
</comment>
<keyword evidence="10" id="KW-0267">Excision nuclease</keyword>
<dbReference type="SUPFAM" id="SSF47807">
    <property type="entry name" value="5' to 3' exonuclease, C-terminal subdomain"/>
    <property type="match status" value="1"/>
</dbReference>
<dbReference type="InterPro" id="IPR029060">
    <property type="entry name" value="PIN-like_dom_sf"/>
</dbReference>
<feature type="compositionally biased region" description="Low complexity" evidence="14">
    <location>
        <begin position="416"/>
        <end position="429"/>
    </location>
</feature>
<dbReference type="OrthoDB" id="26491at2759"/>
<dbReference type="InterPro" id="IPR006086">
    <property type="entry name" value="XPG-I_dom"/>
</dbReference>
<dbReference type="PROSITE" id="PS00841">
    <property type="entry name" value="XPG_1"/>
    <property type="match status" value="1"/>
</dbReference>
<dbReference type="InterPro" id="IPR006084">
    <property type="entry name" value="XPG/Rad2"/>
</dbReference>
<dbReference type="Gene3D" id="3.40.50.1010">
    <property type="entry name" value="5'-nuclease"/>
    <property type="match status" value="1"/>
</dbReference>
<feature type="compositionally biased region" description="Acidic residues" evidence="14">
    <location>
        <begin position="695"/>
        <end position="704"/>
    </location>
</feature>
<dbReference type="PANTHER" id="PTHR11081">
    <property type="entry name" value="FLAP ENDONUCLEASE FAMILY MEMBER"/>
    <property type="match status" value="1"/>
</dbReference>
<dbReference type="PRINTS" id="PR00853">
    <property type="entry name" value="XPGRADSUPER"/>
</dbReference>
<evidence type="ECO:0000256" key="2">
    <source>
        <dbReference type="ARBA" id="ARBA00004123"/>
    </source>
</evidence>
<evidence type="ECO:0000256" key="10">
    <source>
        <dbReference type="ARBA" id="ARBA00022881"/>
    </source>
</evidence>
<comment type="similarity">
    <text evidence="3">Belongs to the XPG/RAD2 endonuclease family. EXO1 subfamily.</text>
</comment>
<dbReference type="RefSeq" id="XP_033600628.1">
    <property type="nucleotide sequence ID" value="XM_033747031.1"/>
</dbReference>
<dbReference type="InterPro" id="IPR037315">
    <property type="entry name" value="EXO1_H3TH"/>
</dbReference>
<keyword evidence="4" id="KW-0540">Nuclease</keyword>
<gene>
    <name evidence="17" type="ORF">EJ05DRAFT_500695</name>
</gene>
<dbReference type="CDD" id="cd09857">
    <property type="entry name" value="PIN_EXO1"/>
    <property type="match status" value="1"/>
</dbReference>
<organism evidence="17 18">
    <name type="scientific">Pseudovirgaria hyperparasitica</name>
    <dbReference type="NCBI Taxonomy" id="470096"/>
    <lineage>
        <taxon>Eukaryota</taxon>
        <taxon>Fungi</taxon>
        <taxon>Dikarya</taxon>
        <taxon>Ascomycota</taxon>
        <taxon>Pezizomycotina</taxon>
        <taxon>Dothideomycetes</taxon>
        <taxon>Dothideomycetes incertae sedis</taxon>
        <taxon>Acrospermales</taxon>
        <taxon>Acrospermaceae</taxon>
        <taxon>Pseudovirgaria</taxon>
    </lineage>
</organism>
<dbReference type="GO" id="GO:0017108">
    <property type="term" value="F:5'-flap endonuclease activity"/>
    <property type="evidence" value="ECO:0007669"/>
    <property type="project" value="TreeGrafter"/>
</dbReference>
<protein>
    <submittedName>
        <fullName evidence="17">Uncharacterized protein</fullName>
    </submittedName>
</protein>
<evidence type="ECO:0000256" key="3">
    <source>
        <dbReference type="ARBA" id="ARBA00010563"/>
    </source>
</evidence>
<dbReference type="Gene3D" id="1.10.150.20">
    <property type="entry name" value="5' to 3' exonuclease, C-terminal subdomain"/>
    <property type="match status" value="1"/>
</dbReference>
<dbReference type="SMART" id="SM00484">
    <property type="entry name" value="XPGI"/>
    <property type="match status" value="1"/>
</dbReference>
<dbReference type="GO" id="GO:0046872">
    <property type="term" value="F:metal ion binding"/>
    <property type="evidence" value="ECO:0007669"/>
    <property type="project" value="UniProtKB-KW"/>
</dbReference>
<dbReference type="EMBL" id="ML996572">
    <property type="protein sequence ID" value="KAF2758177.1"/>
    <property type="molecule type" value="Genomic_DNA"/>
</dbReference>
<keyword evidence="18" id="KW-1185">Reference proteome</keyword>
<keyword evidence="6" id="KW-0227">DNA damage</keyword>
<evidence type="ECO:0000256" key="7">
    <source>
        <dbReference type="ARBA" id="ARBA00022801"/>
    </source>
</evidence>
<dbReference type="GO" id="GO:0005634">
    <property type="term" value="C:nucleus"/>
    <property type="evidence" value="ECO:0007669"/>
    <property type="project" value="UniProtKB-SubCell"/>
</dbReference>
<evidence type="ECO:0000256" key="14">
    <source>
        <dbReference type="SAM" id="MobiDB-lite"/>
    </source>
</evidence>
<evidence type="ECO:0000256" key="11">
    <source>
        <dbReference type="ARBA" id="ARBA00023125"/>
    </source>
</evidence>